<dbReference type="eggNOG" id="COG2188">
    <property type="taxonomic scope" value="Bacteria"/>
</dbReference>
<dbReference type="GO" id="GO:0003677">
    <property type="term" value="F:DNA binding"/>
    <property type="evidence" value="ECO:0007669"/>
    <property type="project" value="UniProtKB-KW"/>
</dbReference>
<organism evidence="5 6">
    <name type="scientific">Nitratireductor pacificus pht-3B</name>
    <dbReference type="NCBI Taxonomy" id="391937"/>
    <lineage>
        <taxon>Bacteria</taxon>
        <taxon>Pseudomonadati</taxon>
        <taxon>Pseudomonadota</taxon>
        <taxon>Alphaproteobacteria</taxon>
        <taxon>Hyphomicrobiales</taxon>
        <taxon>Phyllobacteriaceae</taxon>
        <taxon>Nitratireductor</taxon>
    </lineage>
</organism>
<dbReference type="Pfam" id="PF00392">
    <property type="entry name" value="GntR"/>
    <property type="match status" value="1"/>
</dbReference>
<accession>K2MNM3</accession>
<proteinExistence type="predicted"/>
<dbReference type="PANTHER" id="PTHR44846">
    <property type="entry name" value="MANNOSYL-D-GLYCERATE TRANSPORT/METABOLISM SYSTEM REPRESSOR MNGR-RELATED"/>
    <property type="match status" value="1"/>
</dbReference>
<dbReference type="CDD" id="cd07377">
    <property type="entry name" value="WHTH_GntR"/>
    <property type="match status" value="1"/>
</dbReference>
<dbReference type="SMART" id="SM00345">
    <property type="entry name" value="HTH_GNTR"/>
    <property type="match status" value="1"/>
</dbReference>
<comment type="caution">
    <text evidence="5">The sequence shown here is derived from an EMBL/GenBank/DDBJ whole genome shotgun (WGS) entry which is preliminary data.</text>
</comment>
<feature type="domain" description="HTH gntR-type" evidence="4">
    <location>
        <begin position="5"/>
        <end position="73"/>
    </location>
</feature>
<dbReference type="Gene3D" id="3.40.1410.10">
    <property type="entry name" value="Chorismate lyase-like"/>
    <property type="match status" value="1"/>
</dbReference>
<dbReference type="InterPro" id="IPR028978">
    <property type="entry name" value="Chorismate_lyase_/UTRA_dom_sf"/>
</dbReference>
<dbReference type="OrthoDB" id="9808698at2"/>
<dbReference type="PROSITE" id="PS50949">
    <property type="entry name" value="HTH_GNTR"/>
    <property type="match status" value="1"/>
</dbReference>
<dbReference type="Gene3D" id="1.10.10.10">
    <property type="entry name" value="Winged helix-like DNA-binding domain superfamily/Winged helix DNA-binding domain"/>
    <property type="match status" value="1"/>
</dbReference>
<keyword evidence="1" id="KW-0805">Transcription regulation</keyword>
<reference evidence="5 6" key="1">
    <citation type="journal article" date="2012" name="J. Bacteriol.">
        <title>Genome Sequence of Nitratireductor pacificus Type Strain pht-3B.</title>
        <authorList>
            <person name="Lai Q."/>
            <person name="Li G."/>
            <person name="Shao Z."/>
        </authorList>
    </citation>
    <scope>NUCLEOTIDE SEQUENCE [LARGE SCALE GENOMIC DNA]</scope>
    <source>
        <strain evidence="6">pht-3B</strain>
    </source>
</reference>
<dbReference type="InterPro" id="IPR050679">
    <property type="entry name" value="Bact_HTH_transcr_reg"/>
</dbReference>
<dbReference type="InterPro" id="IPR036388">
    <property type="entry name" value="WH-like_DNA-bd_sf"/>
</dbReference>
<gene>
    <name evidence="5" type="ORF">NA2_10443</name>
</gene>
<dbReference type="RefSeq" id="WP_008596738.1">
    <property type="nucleotide sequence ID" value="NZ_AMRM01000010.1"/>
</dbReference>
<dbReference type="STRING" id="391937.NA2_10443"/>
<dbReference type="InterPro" id="IPR011663">
    <property type="entry name" value="UTRA"/>
</dbReference>
<dbReference type="SMART" id="SM00866">
    <property type="entry name" value="UTRA"/>
    <property type="match status" value="1"/>
</dbReference>
<keyword evidence="6" id="KW-1185">Reference proteome</keyword>
<dbReference type="AlphaFoldDB" id="K2MNM3"/>
<protein>
    <submittedName>
        <fullName evidence="5">Histidine utilization repressor</fullName>
    </submittedName>
</protein>
<evidence type="ECO:0000256" key="2">
    <source>
        <dbReference type="ARBA" id="ARBA00023125"/>
    </source>
</evidence>
<dbReference type="GO" id="GO:0003700">
    <property type="term" value="F:DNA-binding transcription factor activity"/>
    <property type="evidence" value="ECO:0007669"/>
    <property type="project" value="InterPro"/>
</dbReference>
<dbReference type="InterPro" id="IPR000524">
    <property type="entry name" value="Tscrpt_reg_HTH_GntR"/>
</dbReference>
<dbReference type="EMBL" id="AMRM01000010">
    <property type="protein sequence ID" value="EKF18887.1"/>
    <property type="molecule type" value="Genomic_DNA"/>
</dbReference>
<evidence type="ECO:0000313" key="5">
    <source>
        <dbReference type="EMBL" id="EKF18887.1"/>
    </source>
</evidence>
<evidence type="ECO:0000256" key="3">
    <source>
        <dbReference type="ARBA" id="ARBA00023163"/>
    </source>
</evidence>
<dbReference type="SUPFAM" id="SSF46785">
    <property type="entry name" value="Winged helix' DNA-binding domain"/>
    <property type="match status" value="1"/>
</dbReference>
<evidence type="ECO:0000256" key="1">
    <source>
        <dbReference type="ARBA" id="ARBA00023015"/>
    </source>
</evidence>
<dbReference type="InterPro" id="IPR036390">
    <property type="entry name" value="WH_DNA-bd_sf"/>
</dbReference>
<dbReference type="Pfam" id="PF07702">
    <property type="entry name" value="UTRA"/>
    <property type="match status" value="1"/>
</dbReference>
<keyword evidence="3" id="KW-0804">Transcription</keyword>
<evidence type="ECO:0000259" key="4">
    <source>
        <dbReference type="PROSITE" id="PS50949"/>
    </source>
</evidence>
<dbReference type="PANTHER" id="PTHR44846:SF16">
    <property type="entry name" value="TRANSCRIPTIONAL REGULATOR PHNF-RELATED"/>
    <property type="match status" value="1"/>
</dbReference>
<dbReference type="PRINTS" id="PR00035">
    <property type="entry name" value="HTHGNTR"/>
</dbReference>
<keyword evidence="2" id="KW-0238">DNA-binding</keyword>
<evidence type="ECO:0000313" key="6">
    <source>
        <dbReference type="Proteomes" id="UP000006786"/>
    </source>
</evidence>
<sequence length="232" mass="26437">MSTERASFRTIRDEMSRRIAERIWLPGALIPGEEALAREFGAARATVNRALQELARAGVLERKRRAGTRVALHPVREARFIIPRVRQEIEARGSEYRYQLLSCEEELAPEVICARLSLRTASMLVHVRCLHLADRVPYQFEDRWINPQVVPDAKFATFRDMGPNEWLVGHAPFSNAEFTFMAAAASDEEAGLLQIRPGDPVFVGERITWMRAEPITLVHMVHPSSHRMVTQL</sequence>
<name>K2MNM3_9HYPH</name>
<dbReference type="Proteomes" id="UP000006786">
    <property type="component" value="Unassembled WGS sequence"/>
</dbReference>
<dbReference type="SUPFAM" id="SSF64288">
    <property type="entry name" value="Chorismate lyase-like"/>
    <property type="match status" value="1"/>
</dbReference>